<evidence type="ECO:0000256" key="1">
    <source>
        <dbReference type="SAM" id="Phobius"/>
    </source>
</evidence>
<gene>
    <name evidence="2" type="ORF">M3P19_10715</name>
</gene>
<accession>A0ABT0PT90</accession>
<dbReference type="Proteomes" id="UP001203607">
    <property type="component" value="Unassembled WGS sequence"/>
</dbReference>
<keyword evidence="1" id="KW-1133">Transmembrane helix</keyword>
<keyword evidence="3" id="KW-1185">Reference proteome</keyword>
<reference evidence="2 3" key="1">
    <citation type="submission" date="2022-05" db="EMBL/GenBank/DDBJ databases">
        <authorList>
            <person name="Park J.-S."/>
        </authorList>
    </citation>
    <scope>NUCLEOTIDE SEQUENCE [LARGE SCALE GENOMIC DNA]</scope>
    <source>
        <strain evidence="2 3">2012CJ35-5</strain>
    </source>
</reference>
<keyword evidence="1" id="KW-0472">Membrane</keyword>
<keyword evidence="1" id="KW-0812">Transmembrane</keyword>
<name>A0ABT0PT90_9FLAO</name>
<proteinExistence type="predicted"/>
<protein>
    <recommendedName>
        <fullName evidence="4">DUF3899 domain-containing protein</fullName>
    </recommendedName>
</protein>
<sequence>MFLLSLNIVDTMQSWHDGFNFAALGVGLLVGEYYIITKGFSFLKKRIEDTGTDLGASCWVRPFNREPIVFKTASAVPMAVKNQLQNLLKRYLAGLVLAGILWIVFIGILGFLLFN</sequence>
<feature type="transmembrane region" description="Helical" evidence="1">
    <location>
        <begin position="20"/>
        <end position="36"/>
    </location>
</feature>
<comment type="caution">
    <text evidence="2">The sequence shown here is derived from an EMBL/GenBank/DDBJ whole genome shotgun (WGS) entry which is preliminary data.</text>
</comment>
<feature type="transmembrane region" description="Helical" evidence="1">
    <location>
        <begin position="91"/>
        <end position="114"/>
    </location>
</feature>
<evidence type="ECO:0008006" key="4">
    <source>
        <dbReference type="Google" id="ProtNLM"/>
    </source>
</evidence>
<organism evidence="2 3">
    <name type="scientific">Flagellimonas spongiicola</name>
    <dbReference type="NCBI Taxonomy" id="2942208"/>
    <lineage>
        <taxon>Bacteria</taxon>
        <taxon>Pseudomonadati</taxon>
        <taxon>Bacteroidota</taxon>
        <taxon>Flavobacteriia</taxon>
        <taxon>Flavobacteriales</taxon>
        <taxon>Flavobacteriaceae</taxon>
        <taxon>Flagellimonas</taxon>
    </lineage>
</organism>
<evidence type="ECO:0000313" key="2">
    <source>
        <dbReference type="EMBL" id="MCL6274486.1"/>
    </source>
</evidence>
<dbReference type="RefSeq" id="WP_249657663.1">
    <property type="nucleotide sequence ID" value="NZ_JAMFMA010000002.1"/>
</dbReference>
<dbReference type="EMBL" id="JAMFMA010000002">
    <property type="protein sequence ID" value="MCL6274486.1"/>
    <property type="molecule type" value="Genomic_DNA"/>
</dbReference>
<evidence type="ECO:0000313" key="3">
    <source>
        <dbReference type="Proteomes" id="UP001203607"/>
    </source>
</evidence>